<feature type="compositionally biased region" description="Polar residues" evidence="6">
    <location>
        <begin position="118"/>
        <end position="150"/>
    </location>
</feature>
<evidence type="ECO:0000256" key="3">
    <source>
        <dbReference type="ARBA" id="ARBA00023125"/>
    </source>
</evidence>
<dbReference type="Gene3D" id="1.10.10.60">
    <property type="entry name" value="Homeodomain-like"/>
    <property type="match status" value="2"/>
</dbReference>
<dbReference type="InterPro" id="IPR015495">
    <property type="entry name" value="Myb_TF_plants"/>
</dbReference>
<dbReference type="SUPFAM" id="SSF46689">
    <property type="entry name" value="Homeodomain-like"/>
    <property type="match status" value="1"/>
</dbReference>
<comment type="caution">
    <text evidence="9">The sequence shown here is derived from an EMBL/GenBank/DDBJ whole genome shotgun (WGS) entry which is preliminary data.</text>
</comment>
<keyword evidence="5" id="KW-0539">Nucleus</keyword>
<keyword evidence="2" id="KW-0805">Transcription regulation</keyword>
<dbReference type="OrthoDB" id="2143914at2759"/>
<feature type="domain" description="Myb-like" evidence="7">
    <location>
        <begin position="9"/>
        <end position="61"/>
    </location>
</feature>
<evidence type="ECO:0000256" key="6">
    <source>
        <dbReference type="SAM" id="MobiDB-lite"/>
    </source>
</evidence>
<feature type="domain" description="Myb-like" evidence="7">
    <location>
        <begin position="62"/>
        <end position="112"/>
    </location>
</feature>
<evidence type="ECO:0000259" key="7">
    <source>
        <dbReference type="PROSITE" id="PS50090"/>
    </source>
</evidence>
<keyword evidence="3" id="KW-0238">DNA-binding</keyword>
<feature type="domain" description="HTH myb-type" evidence="8">
    <location>
        <begin position="9"/>
        <end position="61"/>
    </location>
</feature>
<proteinExistence type="predicted"/>
<keyword evidence="4" id="KW-0804">Transcription</keyword>
<accession>A0A6A1W4K2</accession>
<dbReference type="Pfam" id="PF00249">
    <property type="entry name" value="Myb_DNA-binding"/>
    <property type="match status" value="2"/>
</dbReference>
<evidence type="ECO:0000256" key="5">
    <source>
        <dbReference type="ARBA" id="ARBA00023242"/>
    </source>
</evidence>
<dbReference type="PROSITE" id="PS51294">
    <property type="entry name" value="HTH_MYB"/>
    <property type="match status" value="2"/>
</dbReference>
<comment type="subcellular location">
    <subcellularLocation>
        <location evidence="1">Nucleus</location>
    </subcellularLocation>
</comment>
<dbReference type="PROSITE" id="PS50090">
    <property type="entry name" value="MYB_LIKE"/>
    <property type="match status" value="2"/>
</dbReference>
<gene>
    <name evidence="9" type="ORF">CJ030_MR3G001271</name>
</gene>
<dbReference type="InterPro" id="IPR009057">
    <property type="entry name" value="Homeodomain-like_sf"/>
</dbReference>
<dbReference type="AlphaFoldDB" id="A0A6A1W4K2"/>
<reference evidence="9 10" key="1">
    <citation type="journal article" date="2019" name="Plant Biotechnol. J.">
        <title>The red bayberry genome and genetic basis of sex determination.</title>
        <authorList>
            <person name="Jia H.M."/>
            <person name="Jia H.J."/>
            <person name="Cai Q.L."/>
            <person name="Wang Y."/>
            <person name="Zhao H.B."/>
            <person name="Yang W.F."/>
            <person name="Wang G.Y."/>
            <person name="Li Y.H."/>
            <person name="Zhan D.L."/>
            <person name="Shen Y.T."/>
            <person name="Niu Q.F."/>
            <person name="Chang L."/>
            <person name="Qiu J."/>
            <person name="Zhao L."/>
            <person name="Xie H.B."/>
            <person name="Fu W.Y."/>
            <person name="Jin J."/>
            <person name="Li X.W."/>
            <person name="Jiao Y."/>
            <person name="Zhou C.C."/>
            <person name="Tu T."/>
            <person name="Chai C.Y."/>
            <person name="Gao J.L."/>
            <person name="Fan L.J."/>
            <person name="van de Weg E."/>
            <person name="Wang J.Y."/>
            <person name="Gao Z.S."/>
        </authorList>
    </citation>
    <scope>NUCLEOTIDE SEQUENCE [LARGE SCALE GENOMIC DNA]</scope>
    <source>
        <tissue evidence="9">Leaves</tissue>
    </source>
</reference>
<evidence type="ECO:0000256" key="1">
    <source>
        <dbReference type="ARBA" id="ARBA00004123"/>
    </source>
</evidence>
<evidence type="ECO:0000256" key="2">
    <source>
        <dbReference type="ARBA" id="ARBA00023015"/>
    </source>
</evidence>
<feature type="compositionally biased region" description="Low complexity" evidence="6">
    <location>
        <begin position="161"/>
        <end position="178"/>
    </location>
</feature>
<dbReference type="EMBL" id="RXIC02000021">
    <property type="protein sequence ID" value="KAB1219246.1"/>
    <property type="molecule type" value="Genomic_DNA"/>
</dbReference>
<dbReference type="InterPro" id="IPR017930">
    <property type="entry name" value="Myb_dom"/>
</dbReference>
<feature type="region of interest" description="Disordered" evidence="6">
    <location>
        <begin position="115"/>
        <end position="178"/>
    </location>
</feature>
<protein>
    <submittedName>
        <fullName evidence="9">Myb-related protein Myb4</fullName>
    </submittedName>
</protein>
<evidence type="ECO:0000313" key="10">
    <source>
        <dbReference type="Proteomes" id="UP000516437"/>
    </source>
</evidence>
<evidence type="ECO:0000256" key="4">
    <source>
        <dbReference type="ARBA" id="ARBA00023163"/>
    </source>
</evidence>
<dbReference type="Proteomes" id="UP000516437">
    <property type="component" value="Chromosome 3"/>
</dbReference>
<organism evidence="9 10">
    <name type="scientific">Morella rubra</name>
    <name type="common">Chinese bayberry</name>
    <dbReference type="NCBI Taxonomy" id="262757"/>
    <lineage>
        <taxon>Eukaryota</taxon>
        <taxon>Viridiplantae</taxon>
        <taxon>Streptophyta</taxon>
        <taxon>Embryophyta</taxon>
        <taxon>Tracheophyta</taxon>
        <taxon>Spermatophyta</taxon>
        <taxon>Magnoliopsida</taxon>
        <taxon>eudicotyledons</taxon>
        <taxon>Gunneridae</taxon>
        <taxon>Pentapetalae</taxon>
        <taxon>rosids</taxon>
        <taxon>fabids</taxon>
        <taxon>Fagales</taxon>
        <taxon>Myricaceae</taxon>
        <taxon>Morella</taxon>
    </lineage>
</organism>
<dbReference type="FunFam" id="1.10.10.60:FF:000121">
    <property type="entry name" value="Myb transcription factor"/>
    <property type="match status" value="1"/>
</dbReference>
<feature type="domain" description="HTH myb-type" evidence="8">
    <location>
        <begin position="62"/>
        <end position="116"/>
    </location>
</feature>
<dbReference type="GO" id="GO:0005634">
    <property type="term" value="C:nucleus"/>
    <property type="evidence" value="ECO:0007669"/>
    <property type="project" value="UniProtKB-SubCell"/>
</dbReference>
<name>A0A6A1W4K2_9ROSI</name>
<evidence type="ECO:0000259" key="8">
    <source>
        <dbReference type="PROSITE" id="PS51294"/>
    </source>
</evidence>
<dbReference type="GO" id="GO:0003677">
    <property type="term" value="F:DNA binding"/>
    <property type="evidence" value="ECO:0007669"/>
    <property type="project" value="UniProtKB-KW"/>
</dbReference>
<keyword evidence="10" id="KW-1185">Reference proteome</keyword>
<evidence type="ECO:0000313" key="9">
    <source>
        <dbReference type="EMBL" id="KAB1219246.1"/>
    </source>
</evidence>
<dbReference type="PANTHER" id="PTHR10641">
    <property type="entry name" value="MYB FAMILY TRANSCRIPTION FACTOR"/>
    <property type="match status" value="1"/>
</dbReference>
<sequence length="277" mass="31338">MVRAPCCEKMGLKKGPWTPEEDQILTSYIEKYGHGNWRALPKQAGLLRCGKSCRLRWINYLRPDIKRGNFSREEEETIIQSHEMLGNRWSAIAARLPGRTDNEIKNVWHTHLKKRLKQSQPNPEAILQPTNQNSNVAPTQSQSSNSNLPSHQGFEISPAYTSMSPQPSSSTDFSSVTEASVATMQPNNCMNHSKVHEDMEDLSENFPEIDSSLWTEPPLAEGTSVPFDFCAITDESHAQYPFNSAEIVEPGCHYGSIIDEGMEFWYNLFISPELSEF</sequence>
<dbReference type="CDD" id="cd00167">
    <property type="entry name" value="SANT"/>
    <property type="match status" value="2"/>
</dbReference>
<dbReference type="InterPro" id="IPR001005">
    <property type="entry name" value="SANT/Myb"/>
</dbReference>
<dbReference type="SMART" id="SM00717">
    <property type="entry name" value="SANT"/>
    <property type="match status" value="2"/>
</dbReference>
<dbReference type="PANTHER" id="PTHR10641:SF1385">
    <property type="entry name" value="TRANSCRIPTION FACTOR MYB4-LIKE"/>
    <property type="match status" value="1"/>
</dbReference>